<dbReference type="InterPro" id="IPR010281">
    <property type="entry name" value="DUF885"/>
</dbReference>
<dbReference type="EMBL" id="JBHRXV010000010">
    <property type="protein sequence ID" value="MFC3713073.1"/>
    <property type="molecule type" value="Genomic_DNA"/>
</dbReference>
<name>A0ABV7XBJ7_9SPHN</name>
<dbReference type="PROSITE" id="PS51318">
    <property type="entry name" value="TAT"/>
    <property type="match status" value="1"/>
</dbReference>
<dbReference type="Pfam" id="PF05960">
    <property type="entry name" value="DUF885"/>
    <property type="match status" value="1"/>
</dbReference>
<dbReference type="InterPro" id="IPR006311">
    <property type="entry name" value="TAT_signal"/>
</dbReference>
<proteinExistence type="predicted"/>
<feature type="chain" id="PRO_5045337438" evidence="1">
    <location>
        <begin position="30"/>
        <end position="615"/>
    </location>
</feature>
<keyword evidence="1" id="KW-0732">Signal</keyword>
<dbReference type="PANTHER" id="PTHR33361:SF2">
    <property type="entry name" value="DUF885 DOMAIN-CONTAINING PROTEIN"/>
    <property type="match status" value="1"/>
</dbReference>
<evidence type="ECO:0000313" key="3">
    <source>
        <dbReference type="Proteomes" id="UP001595615"/>
    </source>
</evidence>
<organism evidence="2 3">
    <name type="scientific">Sphingoaurantiacus capsulatus</name>
    <dbReference type="NCBI Taxonomy" id="1771310"/>
    <lineage>
        <taxon>Bacteria</taxon>
        <taxon>Pseudomonadati</taxon>
        <taxon>Pseudomonadota</taxon>
        <taxon>Alphaproteobacteria</taxon>
        <taxon>Sphingomonadales</taxon>
        <taxon>Sphingosinicellaceae</taxon>
        <taxon>Sphingoaurantiacus</taxon>
    </lineage>
</organism>
<accession>A0ABV7XBJ7</accession>
<evidence type="ECO:0000313" key="2">
    <source>
        <dbReference type="EMBL" id="MFC3713073.1"/>
    </source>
</evidence>
<reference evidence="3" key="1">
    <citation type="journal article" date="2019" name="Int. J. Syst. Evol. Microbiol.">
        <title>The Global Catalogue of Microorganisms (GCM) 10K type strain sequencing project: providing services to taxonomists for standard genome sequencing and annotation.</title>
        <authorList>
            <consortium name="The Broad Institute Genomics Platform"/>
            <consortium name="The Broad Institute Genome Sequencing Center for Infectious Disease"/>
            <person name="Wu L."/>
            <person name="Ma J."/>
        </authorList>
    </citation>
    <scope>NUCLEOTIDE SEQUENCE [LARGE SCALE GENOMIC DNA]</scope>
    <source>
        <strain evidence="3">KCTC 42644</strain>
    </source>
</reference>
<feature type="signal peptide" evidence="1">
    <location>
        <begin position="1"/>
        <end position="29"/>
    </location>
</feature>
<sequence>MIDRRAVLLGAAASATVATTGLGSAPAGAAPAPASDPAQRARLDALYNKMWQAEIRHSPQKMTSLGLDREAGGEWAKSKLDDRSPEAFETHMNGMRETRATLKSIDRGKLSGLDAVNYDVADFHTAITLEGYDRFKFGEPGYPRAYAVNQLDGVFNNTPDFLENKHRIESKSDADAYLARLSQFATVLDQETARAKAGAAAGATPPDFILDTCILQLSKLKAAAPADARLAKSIGERAAAKSIAGDWQGRATTIVERAVYPAIERQIEELRRQRRTANHDAGAWRLPDGEAYYDWGIHLFNTKKMTGPEIHKLGLEMVAENTAEIEVILKGAGKTRGSLVERINALAVERGGMYENSDAGRAKVVADANRQIGEIEALLPRYFNTVPRAKVVAKRVPVEIEAGKAGGYYNHGSIDGTLPGTYYVNLRDMSDRSVVGLATLTHHEAIPGHHMQISLSLENERVPLWRRKLECSAFVEGWALYSQTIADEMGIFEKDPLGKLGYLQSELFRAARLVVDSGLNWKRWSREQAIDYMVGATGSSRDSVTSEVDRYCLIPGQAPSYKIGQREWLRVREKARTALGDKFDIRAFHDAGLLAGIMQLGVLEKHIDAWVVQQA</sequence>
<gene>
    <name evidence="2" type="ORF">ACFOMD_10850</name>
</gene>
<dbReference type="PANTHER" id="PTHR33361">
    <property type="entry name" value="GLR0591 PROTEIN"/>
    <property type="match status" value="1"/>
</dbReference>
<protein>
    <submittedName>
        <fullName evidence="2">DUF885 domain-containing protein</fullName>
    </submittedName>
</protein>
<keyword evidence="3" id="KW-1185">Reference proteome</keyword>
<evidence type="ECO:0000256" key="1">
    <source>
        <dbReference type="SAM" id="SignalP"/>
    </source>
</evidence>
<dbReference type="Proteomes" id="UP001595615">
    <property type="component" value="Unassembled WGS sequence"/>
</dbReference>
<comment type="caution">
    <text evidence="2">The sequence shown here is derived from an EMBL/GenBank/DDBJ whole genome shotgun (WGS) entry which is preliminary data.</text>
</comment>
<dbReference type="RefSeq" id="WP_380861199.1">
    <property type="nucleotide sequence ID" value="NZ_JBHRXV010000010.1"/>
</dbReference>